<keyword evidence="7" id="KW-0275">Fatty acid biosynthesis</keyword>
<evidence type="ECO:0000313" key="9">
    <source>
        <dbReference type="EMBL" id="CAB4541098.1"/>
    </source>
</evidence>
<dbReference type="AlphaFoldDB" id="A0A6J6BSH1"/>
<keyword evidence="1" id="KW-0444">Lipid biosynthesis</keyword>
<dbReference type="EMBL" id="CAEZTO010000037">
    <property type="protein sequence ID" value="CAB4577964.1"/>
    <property type="molecule type" value="Genomic_DNA"/>
</dbReference>
<keyword evidence="4" id="KW-0276">Fatty acid metabolism</keyword>
<evidence type="ECO:0000256" key="1">
    <source>
        <dbReference type="ARBA" id="ARBA00022516"/>
    </source>
</evidence>
<sequence length="118" mass="12838">MILGIGSDVCSVDRLEQSLTRTPKLSERLFHPNELGLSTKSLAARFAAKEAITKAIGNPAVLTFNEVEIVKNQLGKPSIAFHSKTKDRIDEIGELRFHLSLSHDAGIALATVVVEKSE</sequence>
<dbReference type="InterPro" id="IPR004568">
    <property type="entry name" value="Ppantetheine-prot_Trfase_dom"/>
</dbReference>
<dbReference type="Gene3D" id="3.90.470.20">
    <property type="entry name" value="4'-phosphopantetheinyl transferase domain"/>
    <property type="match status" value="1"/>
</dbReference>
<gene>
    <name evidence="9" type="ORF">UFOPK1503_00255</name>
    <name evidence="10" type="ORF">UFOPK1693_01131</name>
</gene>
<evidence type="ECO:0000256" key="7">
    <source>
        <dbReference type="ARBA" id="ARBA00023160"/>
    </source>
</evidence>
<dbReference type="HAMAP" id="MF_00101">
    <property type="entry name" value="AcpS"/>
    <property type="match status" value="1"/>
</dbReference>
<name>A0A6J6BSH1_9ZZZZ</name>
<dbReference type="InterPro" id="IPR002582">
    <property type="entry name" value="ACPS"/>
</dbReference>
<feature type="domain" description="4'-phosphopantetheinyl transferase" evidence="8">
    <location>
        <begin position="4"/>
        <end position="94"/>
    </location>
</feature>
<evidence type="ECO:0000259" key="8">
    <source>
        <dbReference type="Pfam" id="PF01648"/>
    </source>
</evidence>
<proteinExistence type="inferred from homology"/>
<dbReference type="SUPFAM" id="SSF56214">
    <property type="entry name" value="4'-phosphopantetheinyl transferase"/>
    <property type="match status" value="1"/>
</dbReference>
<dbReference type="EMBL" id="CAEZST010000003">
    <property type="protein sequence ID" value="CAB4541098.1"/>
    <property type="molecule type" value="Genomic_DNA"/>
</dbReference>
<dbReference type="Pfam" id="PF01648">
    <property type="entry name" value="ACPS"/>
    <property type="match status" value="1"/>
</dbReference>
<keyword evidence="3" id="KW-0479">Metal-binding</keyword>
<dbReference type="InterPro" id="IPR037143">
    <property type="entry name" value="4-PPantetheinyl_Trfase_dom_sf"/>
</dbReference>
<evidence type="ECO:0000313" key="10">
    <source>
        <dbReference type="EMBL" id="CAB4577964.1"/>
    </source>
</evidence>
<organism evidence="9">
    <name type="scientific">freshwater metagenome</name>
    <dbReference type="NCBI Taxonomy" id="449393"/>
    <lineage>
        <taxon>unclassified sequences</taxon>
        <taxon>metagenomes</taxon>
        <taxon>ecological metagenomes</taxon>
    </lineage>
</organism>
<reference evidence="9" key="1">
    <citation type="submission" date="2020-05" db="EMBL/GenBank/DDBJ databases">
        <authorList>
            <person name="Chiriac C."/>
            <person name="Salcher M."/>
            <person name="Ghai R."/>
            <person name="Kavagutti S V."/>
        </authorList>
    </citation>
    <scope>NUCLEOTIDE SEQUENCE</scope>
</reference>
<protein>
    <submittedName>
        <fullName evidence="9">Unannotated protein</fullName>
    </submittedName>
</protein>
<dbReference type="NCBIfam" id="TIGR00516">
    <property type="entry name" value="acpS"/>
    <property type="match status" value="1"/>
</dbReference>
<evidence type="ECO:0000256" key="3">
    <source>
        <dbReference type="ARBA" id="ARBA00022723"/>
    </source>
</evidence>
<dbReference type="NCBIfam" id="TIGR00556">
    <property type="entry name" value="pantethn_trn"/>
    <property type="match status" value="1"/>
</dbReference>
<dbReference type="GO" id="GO:0000287">
    <property type="term" value="F:magnesium ion binding"/>
    <property type="evidence" value="ECO:0007669"/>
    <property type="project" value="InterPro"/>
</dbReference>
<keyword evidence="6" id="KW-0443">Lipid metabolism</keyword>
<evidence type="ECO:0000256" key="5">
    <source>
        <dbReference type="ARBA" id="ARBA00022842"/>
    </source>
</evidence>
<keyword evidence="5" id="KW-0460">Magnesium</keyword>
<keyword evidence="2" id="KW-0808">Transferase</keyword>
<evidence type="ECO:0000256" key="6">
    <source>
        <dbReference type="ARBA" id="ARBA00023098"/>
    </source>
</evidence>
<evidence type="ECO:0000256" key="2">
    <source>
        <dbReference type="ARBA" id="ARBA00022679"/>
    </source>
</evidence>
<dbReference type="NCBIfam" id="NF000832">
    <property type="entry name" value="PRK00070.3-2"/>
    <property type="match status" value="1"/>
</dbReference>
<dbReference type="InterPro" id="IPR008278">
    <property type="entry name" value="4-PPantetheinyl_Trfase_dom"/>
</dbReference>
<dbReference type="GO" id="GO:0008897">
    <property type="term" value="F:holo-[acyl-carrier-protein] synthase activity"/>
    <property type="evidence" value="ECO:0007669"/>
    <property type="project" value="InterPro"/>
</dbReference>
<dbReference type="GO" id="GO:0006633">
    <property type="term" value="P:fatty acid biosynthetic process"/>
    <property type="evidence" value="ECO:0007669"/>
    <property type="project" value="UniProtKB-KW"/>
</dbReference>
<accession>A0A6J6BSH1</accession>
<evidence type="ECO:0000256" key="4">
    <source>
        <dbReference type="ARBA" id="ARBA00022832"/>
    </source>
</evidence>